<evidence type="ECO:0000313" key="6">
    <source>
        <dbReference type="RefSeq" id="XP_070854420.1"/>
    </source>
</evidence>
<feature type="transmembrane region" description="Helical" evidence="2">
    <location>
        <begin position="568"/>
        <end position="588"/>
    </location>
</feature>
<feature type="transmembrane region" description="Helical" evidence="2">
    <location>
        <begin position="257"/>
        <end position="278"/>
    </location>
</feature>
<feature type="transmembrane region" description="Helical" evidence="2">
    <location>
        <begin position="101"/>
        <end position="120"/>
    </location>
</feature>
<keyword evidence="2" id="KW-0812">Transmembrane</keyword>
<dbReference type="InterPro" id="IPR036259">
    <property type="entry name" value="MFS_trans_sf"/>
</dbReference>
<evidence type="ECO:0000256" key="2">
    <source>
        <dbReference type="SAM" id="Phobius"/>
    </source>
</evidence>
<dbReference type="PANTHER" id="PTHR11360:SF293">
    <property type="entry name" value="HERMES, ISOFORM A"/>
    <property type="match status" value="1"/>
</dbReference>
<dbReference type="RefSeq" id="XP_070854419.1">
    <property type="nucleotide sequence ID" value="XM_070998318.1"/>
</dbReference>
<evidence type="ECO:0000313" key="5">
    <source>
        <dbReference type="RefSeq" id="XP_070854419.1"/>
    </source>
</evidence>
<dbReference type="SUPFAM" id="SSF103473">
    <property type="entry name" value="MFS general substrate transporter"/>
    <property type="match status" value="1"/>
</dbReference>
<feature type="region of interest" description="Disordered" evidence="1">
    <location>
        <begin position="378"/>
        <end position="421"/>
    </location>
</feature>
<feature type="transmembrane region" description="Helical" evidence="2">
    <location>
        <begin position="594"/>
        <end position="617"/>
    </location>
</feature>
<dbReference type="InterPro" id="IPR011701">
    <property type="entry name" value="MFS"/>
</dbReference>
<feature type="transmembrane region" description="Helical" evidence="2">
    <location>
        <begin position="171"/>
        <end position="190"/>
    </location>
</feature>
<dbReference type="RefSeq" id="XP_070854418.1">
    <property type="nucleotide sequence ID" value="XM_070998317.1"/>
</dbReference>
<proteinExistence type="predicted"/>
<protein>
    <submittedName>
        <fullName evidence="4 5">Monocarboxylate transporter 9-like isoform X2</fullName>
    </submittedName>
</protein>
<feature type="compositionally biased region" description="Polar residues" evidence="1">
    <location>
        <begin position="403"/>
        <end position="421"/>
    </location>
</feature>
<feature type="transmembrane region" description="Helical" evidence="2">
    <location>
        <begin position="502"/>
        <end position="525"/>
    </location>
</feature>
<evidence type="ECO:0000256" key="1">
    <source>
        <dbReference type="SAM" id="MobiDB-lite"/>
    </source>
</evidence>
<accession>A0ABM4TWS4</accession>
<keyword evidence="2" id="KW-1133">Transmembrane helix</keyword>
<dbReference type="InterPro" id="IPR050327">
    <property type="entry name" value="Proton-linked_MCT"/>
</dbReference>
<feature type="compositionally biased region" description="Polar residues" evidence="1">
    <location>
        <begin position="380"/>
        <end position="396"/>
    </location>
</feature>
<feature type="transmembrane region" description="Helical" evidence="2">
    <location>
        <begin position="231"/>
        <end position="251"/>
    </location>
</feature>
<dbReference type="GeneID" id="139354073"/>
<organism evidence="3 6">
    <name type="scientific">Drosophila suzukii</name>
    <name type="common">Spotted-wing drosophila fruit fly</name>
    <dbReference type="NCBI Taxonomy" id="28584"/>
    <lineage>
        <taxon>Eukaryota</taxon>
        <taxon>Metazoa</taxon>
        <taxon>Ecdysozoa</taxon>
        <taxon>Arthropoda</taxon>
        <taxon>Hexapoda</taxon>
        <taxon>Insecta</taxon>
        <taxon>Pterygota</taxon>
        <taxon>Neoptera</taxon>
        <taxon>Endopterygota</taxon>
        <taxon>Diptera</taxon>
        <taxon>Brachycera</taxon>
        <taxon>Muscomorpha</taxon>
        <taxon>Ephydroidea</taxon>
        <taxon>Drosophilidae</taxon>
        <taxon>Drosophila</taxon>
        <taxon>Sophophora</taxon>
    </lineage>
</organism>
<dbReference type="PANTHER" id="PTHR11360">
    <property type="entry name" value="MONOCARBOXYLATE TRANSPORTER"/>
    <property type="match status" value="1"/>
</dbReference>
<dbReference type="Proteomes" id="UP001652628">
    <property type="component" value="Chromosome 2"/>
</dbReference>
<keyword evidence="2" id="KW-0472">Membrane</keyword>
<evidence type="ECO:0000313" key="4">
    <source>
        <dbReference type="RefSeq" id="XP_070854418.1"/>
    </source>
</evidence>
<evidence type="ECO:0000313" key="3">
    <source>
        <dbReference type="Proteomes" id="UP001652628"/>
    </source>
</evidence>
<dbReference type="CDD" id="cd17352">
    <property type="entry name" value="MFS_MCT_SLC16"/>
    <property type="match status" value="1"/>
</dbReference>
<sequence>MNKETFINSKNAMKVSHKLNGTTNETRNKTDPSEVTVSRIDALVVPEDRYHPTMELTICLPCVDTLSPLVSQTKVRCFRKFGLLNKKDDSDYDLVPPDGGWGWLVLLGSCMTNILIPGTIKSFGVLFSEFTDAFNSSPTKAAWIPALCYFLYSSLGPVSSILSVKYSYRTVTLLGGASASLGMILSFWASSIEYLYISYGVLVGIGAGLSFPPTVYIVTSYFSKLRGLANGLCISGSALGSIILPPLLRWLLETYGYHGSCLIMGGITLNVFVAALFYEPVEQHMIRVPRIRQVLEDIPEEEDIGIVMKFENVDESAPKNEETDKHLLPYNSPPSPLYPPDDEKQFVRSASAAVVQSYLKSGDEFQSRSRKISTPVRLPQRNQTFTPGQLNSQSSLYAVPEGRSSSNKLTLRNLSKTRLSKRSPSTSSFLYVSTPYHGSTLSFQPKEFSSHLSLRSVGSSGIGGPSGDSTRPDGTQAVESRGKDKQPQRSKFFDLSLLKDPMYLVILISNSTNAISYTNFIILLPSFGEARGFNKSLSAYLLSVVSTTDLIGRIGGSALSDMGYIPKTWYFVGGLSISGLSLALLPFAWAYSSVCFWCALFGLASGIYVGITAVIMADMLGTERLTSSYGISLFVNGLLQLVGPPLCNYWFEAVNDYNPLFHALGLTLLAGASLWSFMPWISRRRAKTLEQLDADIEEDAVDSY</sequence>
<feature type="transmembrane region" description="Helical" evidence="2">
    <location>
        <begin position="196"/>
        <end position="219"/>
    </location>
</feature>
<feature type="region of interest" description="Disordered" evidence="1">
    <location>
        <begin position="454"/>
        <end position="487"/>
    </location>
</feature>
<keyword evidence="3" id="KW-1185">Reference proteome</keyword>
<dbReference type="RefSeq" id="XP_070854420.1">
    <property type="nucleotide sequence ID" value="XM_070998319.1"/>
</dbReference>
<reference evidence="3 4" key="1">
    <citation type="submission" date="2025-05" db="UniProtKB">
        <authorList>
            <consortium name="RefSeq"/>
        </authorList>
    </citation>
    <scope>NUCLEOTIDE SEQUENCE [LARGE SCALE GENOMIC DNA]</scope>
</reference>
<feature type="region of interest" description="Disordered" evidence="1">
    <location>
        <begin position="315"/>
        <end position="343"/>
    </location>
</feature>
<gene>
    <name evidence="4 5 6" type="primary">LOC139354073</name>
</gene>
<name>A0ABM4TWS4_DROSZ</name>
<dbReference type="Pfam" id="PF07690">
    <property type="entry name" value="MFS_1"/>
    <property type="match status" value="2"/>
</dbReference>
<dbReference type="Gene3D" id="1.20.1250.20">
    <property type="entry name" value="MFS general substrate transporter like domains"/>
    <property type="match status" value="2"/>
</dbReference>
<feature type="compositionally biased region" description="Basic and acidic residues" evidence="1">
    <location>
        <begin position="316"/>
        <end position="327"/>
    </location>
</feature>
<feature type="transmembrane region" description="Helical" evidence="2">
    <location>
        <begin position="663"/>
        <end position="681"/>
    </location>
</feature>
<feature type="transmembrane region" description="Helical" evidence="2">
    <location>
        <begin position="140"/>
        <end position="164"/>
    </location>
</feature>